<evidence type="ECO:0000313" key="2">
    <source>
        <dbReference type="EMBL" id="KAH9638719.1"/>
    </source>
</evidence>
<reference evidence="2" key="1">
    <citation type="journal article" date="2021" name="G3 (Bethesda)">
        <title>Genome and transcriptome analysis of the beet armyworm Spodoptera exigua reveals targets for pest control. .</title>
        <authorList>
            <person name="Simon S."/>
            <person name="Breeschoten T."/>
            <person name="Jansen H.J."/>
            <person name="Dirks R.P."/>
            <person name="Schranz M.E."/>
            <person name="Ros V.I.D."/>
        </authorList>
    </citation>
    <scope>NUCLEOTIDE SEQUENCE</scope>
    <source>
        <strain evidence="2">TB_SE_WUR_2020</strain>
    </source>
</reference>
<sequence length="307" mass="35133">MDSNSESDSENTKKKLPDNGDNTTLEKQELPQTNKEFMKDEINLGESKEQKSSEMATVHEDMDIENNEDEVRNDSVSESGEVDTLDLVLPKKELTRKRYSVDYKRTRLDFKRFSVDCRRDSATLEELARLEQELARTNVDVRPGGRRKSTGILKSTTNSSNGGSEHRPSSKQESDTEDDEVFEESVAKTGENEGPRDPPATPVGRDELALRRHRFFSDLVCAARAAVEHRVRFDPLGPVVADPGEQNCCGLNCEILLQFIHIILSYHVRFCQRLKWCYLVDRKFDSKDKINYFGGYPNYLASYELRH</sequence>
<feature type="region of interest" description="Disordered" evidence="1">
    <location>
        <begin position="138"/>
        <end position="204"/>
    </location>
</feature>
<feature type="region of interest" description="Disordered" evidence="1">
    <location>
        <begin position="1"/>
        <end position="87"/>
    </location>
</feature>
<feature type="compositionally biased region" description="Basic and acidic residues" evidence="1">
    <location>
        <begin position="164"/>
        <end position="174"/>
    </location>
</feature>
<feature type="compositionally biased region" description="Basic and acidic residues" evidence="1">
    <location>
        <begin position="36"/>
        <end position="61"/>
    </location>
</feature>
<protein>
    <submittedName>
        <fullName evidence="2">Uncharacterized protein</fullName>
    </submittedName>
</protein>
<evidence type="ECO:0000256" key="1">
    <source>
        <dbReference type="SAM" id="MobiDB-lite"/>
    </source>
</evidence>
<organism evidence="2 3">
    <name type="scientific">Spodoptera exigua</name>
    <name type="common">Beet armyworm</name>
    <name type="synonym">Noctua fulgens</name>
    <dbReference type="NCBI Taxonomy" id="7107"/>
    <lineage>
        <taxon>Eukaryota</taxon>
        <taxon>Metazoa</taxon>
        <taxon>Ecdysozoa</taxon>
        <taxon>Arthropoda</taxon>
        <taxon>Hexapoda</taxon>
        <taxon>Insecta</taxon>
        <taxon>Pterygota</taxon>
        <taxon>Neoptera</taxon>
        <taxon>Endopterygota</taxon>
        <taxon>Lepidoptera</taxon>
        <taxon>Glossata</taxon>
        <taxon>Ditrysia</taxon>
        <taxon>Noctuoidea</taxon>
        <taxon>Noctuidae</taxon>
        <taxon>Amphipyrinae</taxon>
        <taxon>Spodoptera</taxon>
    </lineage>
</organism>
<name>A0A922SIV8_SPOEX</name>
<gene>
    <name evidence="2" type="ORF">HF086_013991</name>
</gene>
<accession>A0A922SIV8</accession>
<dbReference type="AlphaFoldDB" id="A0A922SIV8"/>
<comment type="caution">
    <text evidence="2">The sequence shown here is derived from an EMBL/GenBank/DDBJ whole genome shotgun (WGS) entry which is preliminary data.</text>
</comment>
<feature type="compositionally biased region" description="Polar residues" evidence="1">
    <location>
        <begin position="152"/>
        <end position="163"/>
    </location>
</feature>
<dbReference type="Proteomes" id="UP000814243">
    <property type="component" value="Unassembled WGS sequence"/>
</dbReference>
<evidence type="ECO:0000313" key="3">
    <source>
        <dbReference type="Proteomes" id="UP000814243"/>
    </source>
</evidence>
<feature type="compositionally biased region" description="Basic and acidic residues" evidence="1">
    <location>
        <begin position="10"/>
        <end position="29"/>
    </location>
</feature>
<proteinExistence type="predicted"/>
<dbReference type="EMBL" id="JACEFF010000377">
    <property type="protein sequence ID" value="KAH9638719.1"/>
    <property type="molecule type" value="Genomic_DNA"/>
</dbReference>